<evidence type="ECO:0000313" key="9">
    <source>
        <dbReference type="Proteomes" id="UP001138709"/>
    </source>
</evidence>
<evidence type="ECO:0000256" key="1">
    <source>
        <dbReference type="ARBA" id="ARBA00005417"/>
    </source>
</evidence>
<dbReference type="RefSeq" id="WP_211846542.1">
    <property type="nucleotide sequence ID" value="NZ_JAAEDL010000009.1"/>
</dbReference>
<dbReference type="GO" id="GO:0016887">
    <property type="term" value="F:ATP hydrolysis activity"/>
    <property type="evidence" value="ECO:0007669"/>
    <property type="project" value="InterPro"/>
</dbReference>
<organism evidence="8 9">
    <name type="scientific">Neoroseomonas eburnea</name>
    <dbReference type="NCBI Taxonomy" id="1346889"/>
    <lineage>
        <taxon>Bacteria</taxon>
        <taxon>Pseudomonadati</taxon>
        <taxon>Pseudomonadota</taxon>
        <taxon>Alphaproteobacteria</taxon>
        <taxon>Acetobacterales</taxon>
        <taxon>Acetobacteraceae</taxon>
        <taxon>Neoroseomonas</taxon>
    </lineage>
</organism>
<dbReference type="Proteomes" id="UP001138709">
    <property type="component" value="Unassembled WGS sequence"/>
</dbReference>
<dbReference type="PROSITE" id="PS50893">
    <property type="entry name" value="ABC_TRANSPORTER_2"/>
    <property type="match status" value="1"/>
</dbReference>
<evidence type="ECO:0000313" key="8">
    <source>
        <dbReference type="EMBL" id="MBR0681005.1"/>
    </source>
</evidence>
<name>A0A9X9XBB9_9PROT</name>
<dbReference type="GO" id="GO:0005524">
    <property type="term" value="F:ATP binding"/>
    <property type="evidence" value="ECO:0007669"/>
    <property type="project" value="UniProtKB-KW"/>
</dbReference>
<gene>
    <name evidence="8" type="ORF">GXW74_10945</name>
</gene>
<keyword evidence="3" id="KW-0547">Nucleotide-binding</keyword>
<dbReference type="InterPro" id="IPR050153">
    <property type="entry name" value="Metal_Ion_Import_ABC"/>
</dbReference>
<dbReference type="AlphaFoldDB" id="A0A9X9XBB9"/>
<dbReference type="InterPro" id="IPR017871">
    <property type="entry name" value="ABC_transporter-like_CS"/>
</dbReference>
<dbReference type="CDD" id="cd03235">
    <property type="entry name" value="ABC_Metallic_Cations"/>
    <property type="match status" value="1"/>
</dbReference>
<dbReference type="InterPro" id="IPR027417">
    <property type="entry name" value="P-loop_NTPase"/>
</dbReference>
<dbReference type="InterPro" id="IPR003593">
    <property type="entry name" value="AAA+_ATPase"/>
</dbReference>
<reference evidence="8" key="2">
    <citation type="journal article" date="2021" name="Syst. Appl. Microbiol.">
        <title>Roseomonas hellenica sp. nov., isolated from roots of wild-growing Alkanna tinctoria.</title>
        <authorList>
            <person name="Rat A."/>
            <person name="Naranjo H.D."/>
            <person name="Lebbe L."/>
            <person name="Cnockaert M."/>
            <person name="Krigas N."/>
            <person name="Grigoriadou K."/>
            <person name="Maloupa E."/>
            <person name="Willems A."/>
        </authorList>
    </citation>
    <scope>NUCLEOTIDE SEQUENCE</scope>
    <source>
        <strain evidence="8">LMG 31228</strain>
    </source>
</reference>
<dbReference type="InterPro" id="IPR003439">
    <property type="entry name" value="ABC_transporter-like_ATP-bd"/>
</dbReference>
<dbReference type="EMBL" id="JAAEDL010000009">
    <property type="protein sequence ID" value="MBR0681005.1"/>
    <property type="molecule type" value="Genomic_DNA"/>
</dbReference>
<keyword evidence="6" id="KW-0406">Ion transport</keyword>
<dbReference type="PANTHER" id="PTHR42734">
    <property type="entry name" value="METAL TRANSPORT SYSTEM ATP-BINDING PROTEIN TM_0124-RELATED"/>
    <property type="match status" value="1"/>
</dbReference>
<evidence type="ECO:0000259" key="7">
    <source>
        <dbReference type="PROSITE" id="PS50893"/>
    </source>
</evidence>
<keyword evidence="5" id="KW-0862">Zinc</keyword>
<dbReference type="PANTHER" id="PTHR42734:SF5">
    <property type="entry name" value="IRON TRANSPORT SYSTEM ATP-BINDING PROTEIN HI_0361-RELATED"/>
    <property type="match status" value="1"/>
</dbReference>
<dbReference type="SMART" id="SM00382">
    <property type="entry name" value="AAA"/>
    <property type="match status" value="1"/>
</dbReference>
<dbReference type="Pfam" id="PF00005">
    <property type="entry name" value="ABC_tran"/>
    <property type="match status" value="1"/>
</dbReference>
<keyword evidence="4 8" id="KW-0067">ATP-binding</keyword>
<feature type="domain" description="ABC transporter" evidence="7">
    <location>
        <begin position="7"/>
        <end position="238"/>
    </location>
</feature>
<evidence type="ECO:0000256" key="6">
    <source>
        <dbReference type="ARBA" id="ARBA00023065"/>
    </source>
</evidence>
<keyword evidence="5" id="KW-0864">Zinc transport</keyword>
<sequence length="252" mass="26849">MTTAPPLEIRSLTVAYGDHPVLWDVTWVAPEGLTAIVGPNGAGKSTLIKAALGLIPALSGSAAFFGRPLDEVRNRVGYLPQRASVDWDFPATALDVVCMARYPRMAWWGRVPRAEREAARAALAEVGLEEFAERQIGRLSGGQQQRVFLARALAQDSDLYLMDEPFAAVDAATEQAIVAVLRRLTEAGRSVVAVHHDLSTVPDYFSNVLLLNGRAVAAGTVQQAFTPETIAAAYGGRLNLLEGASVAAGARA</sequence>
<accession>A0A9X9XBB9</accession>
<dbReference type="SUPFAM" id="SSF52540">
    <property type="entry name" value="P-loop containing nucleoside triphosphate hydrolases"/>
    <property type="match status" value="1"/>
</dbReference>
<protein>
    <submittedName>
        <fullName evidence="8">Metal ABC transporter ATP-binding protein</fullName>
    </submittedName>
</protein>
<dbReference type="PROSITE" id="PS00211">
    <property type="entry name" value="ABC_TRANSPORTER_1"/>
    <property type="match status" value="1"/>
</dbReference>
<keyword evidence="9" id="KW-1185">Reference proteome</keyword>
<evidence type="ECO:0000256" key="4">
    <source>
        <dbReference type="ARBA" id="ARBA00022840"/>
    </source>
</evidence>
<dbReference type="GO" id="GO:0006829">
    <property type="term" value="P:zinc ion transport"/>
    <property type="evidence" value="ECO:0007669"/>
    <property type="project" value="UniProtKB-KW"/>
</dbReference>
<evidence type="ECO:0000256" key="5">
    <source>
        <dbReference type="ARBA" id="ARBA00022906"/>
    </source>
</evidence>
<dbReference type="Gene3D" id="3.40.50.300">
    <property type="entry name" value="P-loop containing nucleotide triphosphate hydrolases"/>
    <property type="match status" value="1"/>
</dbReference>
<evidence type="ECO:0000256" key="3">
    <source>
        <dbReference type="ARBA" id="ARBA00022741"/>
    </source>
</evidence>
<proteinExistence type="inferred from homology"/>
<comment type="similarity">
    <text evidence="1">Belongs to the ABC transporter superfamily.</text>
</comment>
<evidence type="ECO:0000256" key="2">
    <source>
        <dbReference type="ARBA" id="ARBA00022448"/>
    </source>
</evidence>
<reference evidence="8" key="1">
    <citation type="submission" date="2020-01" db="EMBL/GenBank/DDBJ databases">
        <authorList>
            <person name="Rat A."/>
        </authorList>
    </citation>
    <scope>NUCLEOTIDE SEQUENCE</scope>
    <source>
        <strain evidence="8">LMG 31228</strain>
    </source>
</reference>
<comment type="caution">
    <text evidence="8">The sequence shown here is derived from an EMBL/GenBank/DDBJ whole genome shotgun (WGS) entry which is preliminary data.</text>
</comment>
<keyword evidence="2" id="KW-0813">Transport</keyword>